<dbReference type="AlphaFoldDB" id="A0A1V2IKV3"/>
<protein>
    <submittedName>
        <fullName evidence="2">Uncharacterized protein</fullName>
    </submittedName>
</protein>
<dbReference type="Proteomes" id="UP000188929">
    <property type="component" value="Unassembled WGS sequence"/>
</dbReference>
<evidence type="ECO:0000313" key="2">
    <source>
        <dbReference type="EMBL" id="ONH33640.1"/>
    </source>
</evidence>
<gene>
    <name evidence="2" type="ORF">BL253_01075</name>
</gene>
<sequence>MSRTPRRVRAGRKLVAGIAEVSARRPVDAAAAAPWLDAAARAVLADVTAGRVIRCEHRPGPSVPLFASLARPGLVTCGWCTRLLFGDLCDRCHQRLPRTARVRAMVVTAGTLGLFVQLCATCDATAGPGEDQAARHRPGRRGRGNGGGAAGRNQSTDREDQR</sequence>
<proteinExistence type="predicted"/>
<reference evidence="3" key="1">
    <citation type="submission" date="2016-10" db="EMBL/GenBank/DDBJ databases">
        <title>Frankia sp. NRRL B-16386 Genome sequencing.</title>
        <authorList>
            <person name="Ghodhbane-Gtari F."/>
            <person name="Swanson E."/>
            <person name="Gueddou A."/>
            <person name="Hezbri K."/>
            <person name="Ktari K."/>
            <person name="Nouioui I."/>
            <person name="Morris K."/>
            <person name="Simpson S."/>
            <person name="Abebe-Akele F."/>
            <person name="Thomas K."/>
            <person name="Gtari M."/>
            <person name="Tisa L.S."/>
        </authorList>
    </citation>
    <scope>NUCLEOTIDE SEQUENCE [LARGE SCALE GENOMIC DNA]</scope>
    <source>
        <strain evidence="3">NRRL B-16386</strain>
    </source>
</reference>
<dbReference type="RefSeq" id="WP_076812559.1">
    <property type="nucleotide sequence ID" value="NZ_MOMC01000003.1"/>
</dbReference>
<name>A0A1V2IKV3_9ACTN</name>
<keyword evidence="3" id="KW-1185">Reference proteome</keyword>
<accession>A0A1V2IKV3</accession>
<organism evidence="2 3">
    <name type="scientific">Pseudofrankia asymbiotica</name>
    <dbReference type="NCBI Taxonomy" id="1834516"/>
    <lineage>
        <taxon>Bacteria</taxon>
        <taxon>Bacillati</taxon>
        <taxon>Actinomycetota</taxon>
        <taxon>Actinomycetes</taxon>
        <taxon>Frankiales</taxon>
        <taxon>Frankiaceae</taxon>
        <taxon>Pseudofrankia</taxon>
    </lineage>
</organism>
<comment type="caution">
    <text evidence="2">The sequence shown here is derived from an EMBL/GenBank/DDBJ whole genome shotgun (WGS) entry which is preliminary data.</text>
</comment>
<dbReference type="STRING" id="1834516.BL253_01075"/>
<evidence type="ECO:0000256" key="1">
    <source>
        <dbReference type="SAM" id="MobiDB-lite"/>
    </source>
</evidence>
<evidence type="ECO:0000313" key="3">
    <source>
        <dbReference type="Proteomes" id="UP000188929"/>
    </source>
</evidence>
<dbReference type="EMBL" id="MOMC01000003">
    <property type="protein sequence ID" value="ONH33640.1"/>
    <property type="molecule type" value="Genomic_DNA"/>
</dbReference>
<feature type="region of interest" description="Disordered" evidence="1">
    <location>
        <begin position="127"/>
        <end position="162"/>
    </location>
</feature>